<name>A0A8K0NRS4_9TREE</name>
<protein>
    <submittedName>
        <fullName evidence="2">Uncharacterized protein</fullName>
    </submittedName>
</protein>
<keyword evidence="3" id="KW-1185">Reference proteome</keyword>
<gene>
    <name evidence="2" type="ORF">FFLO_01949</name>
</gene>
<evidence type="ECO:0000313" key="3">
    <source>
        <dbReference type="Proteomes" id="UP000812966"/>
    </source>
</evidence>
<proteinExistence type="predicted"/>
<organism evidence="2 3">
    <name type="scientific">Filobasidium floriforme</name>
    <dbReference type="NCBI Taxonomy" id="5210"/>
    <lineage>
        <taxon>Eukaryota</taxon>
        <taxon>Fungi</taxon>
        <taxon>Dikarya</taxon>
        <taxon>Basidiomycota</taxon>
        <taxon>Agaricomycotina</taxon>
        <taxon>Tremellomycetes</taxon>
        <taxon>Filobasidiales</taxon>
        <taxon>Filobasidiaceae</taxon>
        <taxon>Filobasidium</taxon>
    </lineage>
</organism>
<sequence>MTTVLQYNFTSENVPGAYYGLLPELPHAQLSMPNGSIDVQYNYTSADLSNDGNATRWDSLYTIYFNRPDSESVYPSPSGYQYSLTLFYGHSTFGPATPTTFTTTSGPWYYNDTIYLFAPGDSFVPQLIELSEDGSTPTGNRFFGQNITLVRNETLPITTTEVASDAISKLLGTRTATATSSRAPPATTYPWTAEPATTTAAAASGGQSSPAQTSGPANAGSRSTKGSSLLQIGTALLLISAAVGAL</sequence>
<comment type="caution">
    <text evidence="2">The sequence shown here is derived from an EMBL/GenBank/DDBJ whole genome shotgun (WGS) entry which is preliminary data.</text>
</comment>
<accession>A0A8K0NRS4</accession>
<dbReference type="AlphaFoldDB" id="A0A8K0NRS4"/>
<feature type="compositionally biased region" description="Low complexity" evidence="1">
    <location>
        <begin position="198"/>
        <end position="216"/>
    </location>
</feature>
<reference evidence="2" key="1">
    <citation type="submission" date="2020-04" db="EMBL/GenBank/DDBJ databases">
        <title>Analysis of mating type loci in Filobasidium floriforme.</title>
        <authorList>
            <person name="Nowrousian M."/>
        </authorList>
    </citation>
    <scope>NUCLEOTIDE SEQUENCE</scope>
    <source>
        <strain evidence="2">CBS 6242</strain>
    </source>
</reference>
<evidence type="ECO:0000256" key="1">
    <source>
        <dbReference type="SAM" id="MobiDB-lite"/>
    </source>
</evidence>
<evidence type="ECO:0000313" key="2">
    <source>
        <dbReference type="EMBL" id="KAG7562576.1"/>
    </source>
</evidence>
<dbReference type="EMBL" id="JABELV010000029">
    <property type="protein sequence ID" value="KAG7562576.1"/>
    <property type="molecule type" value="Genomic_DNA"/>
</dbReference>
<dbReference type="Proteomes" id="UP000812966">
    <property type="component" value="Unassembled WGS sequence"/>
</dbReference>
<feature type="region of interest" description="Disordered" evidence="1">
    <location>
        <begin position="198"/>
        <end position="225"/>
    </location>
</feature>